<proteinExistence type="predicted"/>
<dbReference type="STRING" id="34103.SAMN05421778_10847"/>
<feature type="domain" description="SCP" evidence="1">
    <location>
        <begin position="112"/>
        <end position="215"/>
    </location>
</feature>
<evidence type="ECO:0000313" key="3">
    <source>
        <dbReference type="Proteomes" id="UP000026714"/>
    </source>
</evidence>
<dbReference type="InterPro" id="IPR035940">
    <property type="entry name" value="CAP_sf"/>
</dbReference>
<organism evidence="2 3">
    <name type="scientific">Sphaerotilus natans subsp. natans DSM 6575</name>
    <dbReference type="NCBI Taxonomy" id="1286631"/>
    <lineage>
        <taxon>Bacteria</taxon>
        <taxon>Pseudomonadati</taxon>
        <taxon>Pseudomonadota</taxon>
        <taxon>Betaproteobacteria</taxon>
        <taxon>Burkholderiales</taxon>
        <taxon>Sphaerotilaceae</taxon>
        <taxon>Sphaerotilus</taxon>
    </lineage>
</organism>
<dbReference type="Proteomes" id="UP000026714">
    <property type="component" value="Unassembled WGS sequence"/>
</dbReference>
<dbReference type="AlphaFoldDB" id="A0A059KPL3"/>
<evidence type="ECO:0000313" key="2">
    <source>
        <dbReference type="EMBL" id="KDB53381.1"/>
    </source>
</evidence>
<protein>
    <recommendedName>
        <fullName evidence="1">SCP domain-containing protein</fullName>
    </recommendedName>
</protein>
<name>A0A059KPL3_9BURK</name>
<gene>
    <name evidence="2" type="ORF">X805_09660</name>
</gene>
<dbReference type="PANTHER" id="PTHR31157">
    <property type="entry name" value="SCP DOMAIN-CONTAINING PROTEIN"/>
    <property type="match status" value="1"/>
</dbReference>
<dbReference type="eggNOG" id="COG2340">
    <property type="taxonomic scope" value="Bacteria"/>
</dbReference>
<evidence type="ECO:0000259" key="1">
    <source>
        <dbReference type="Pfam" id="PF00188"/>
    </source>
</evidence>
<dbReference type="SUPFAM" id="SSF55797">
    <property type="entry name" value="PR-1-like"/>
    <property type="match status" value="1"/>
</dbReference>
<dbReference type="InterPro" id="IPR014044">
    <property type="entry name" value="CAP_dom"/>
</dbReference>
<reference evidence="2 3" key="1">
    <citation type="journal article" date="2014" name="FEMS Microbiol. Ecol.">
        <title>Sphaerotilus natans encrusted with nanoball-shaped Fe(III) oxide minerals formed by nitrate-reducing mixotrophic Fe(II) oxidation.</title>
        <authorList>
            <person name="Park S."/>
            <person name="Kim D.H."/>
            <person name="Lee J.H."/>
            <person name="Hur H.G."/>
        </authorList>
    </citation>
    <scope>NUCLEOTIDE SEQUENCE [LARGE SCALE GENOMIC DNA]</scope>
    <source>
        <strain evidence="2 3">DSM 6575</strain>
    </source>
</reference>
<keyword evidence="3" id="KW-1185">Reference proteome</keyword>
<dbReference type="EMBL" id="AZRA01000025">
    <property type="protein sequence ID" value="KDB53381.1"/>
    <property type="molecule type" value="Genomic_DNA"/>
</dbReference>
<dbReference type="Pfam" id="PF00188">
    <property type="entry name" value="CAP"/>
    <property type="match status" value="1"/>
</dbReference>
<sequence>MKSIEPTTRPAIRLRPAMIRICNKHLSLPAIATALLAALLTGCGGGGADENVAATSPASPGSTVAPAQTASVIVASERCGIDSYQEAMLAEINRRRASAQTCGSRGSFPATTALTWNSQLLAAAAGHAKDMVAKNFFSHTGSSGSSVADRVSAAGYAWSTVAENIAAGQPSITRVVDAWMSSDGHCANLMNATVRDVAVACVVNTANQSNYWVMNLAKTR</sequence>
<dbReference type="CDD" id="cd05379">
    <property type="entry name" value="CAP_bacterial"/>
    <property type="match status" value="1"/>
</dbReference>
<dbReference type="Gene3D" id="3.40.33.10">
    <property type="entry name" value="CAP"/>
    <property type="match status" value="1"/>
</dbReference>
<accession>A0A059KPL3</accession>
<comment type="caution">
    <text evidence="2">The sequence shown here is derived from an EMBL/GenBank/DDBJ whole genome shotgun (WGS) entry which is preliminary data.</text>
</comment>
<dbReference type="PANTHER" id="PTHR31157:SF1">
    <property type="entry name" value="SCP DOMAIN-CONTAINING PROTEIN"/>
    <property type="match status" value="1"/>
</dbReference>